<evidence type="ECO:0000313" key="4">
    <source>
        <dbReference type="Proteomes" id="UP001326715"/>
    </source>
</evidence>
<dbReference type="OrthoDB" id="678755at2"/>
<evidence type="ECO:0000313" key="1">
    <source>
        <dbReference type="EMBL" id="SFW90184.1"/>
    </source>
</evidence>
<keyword evidence="4" id="KW-1185">Reference proteome</keyword>
<dbReference type="EMBL" id="CP140154">
    <property type="protein sequence ID" value="WQG88273.1"/>
    <property type="molecule type" value="Genomic_DNA"/>
</dbReference>
<organism evidence="1 3">
    <name type="scientific">Chitinophaga sancti</name>
    <dbReference type="NCBI Taxonomy" id="1004"/>
    <lineage>
        <taxon>Bacteria</taxon>
        <taxon>Pseudomonadati</taxon>
        <taxon>Bacteroidota</taxon>
        <taxon>Chitinophagia</taxon>
        <taxon>Chitinophagales</taxon>
        <taxon>Chitinophagaceae</taxon>
        <taxon>Chitinophaga</taxon>
    </lineage>
</organism>
<reference evidence="2 4" key="2">
    <citation type="submission" date="2023-11" db="EMBL/GenBank/DDBJ databases">
        <title>MicrobeMod: A computational toolkit for identifying prokaryotic methylation and restriction-modification with nanopore sequencing.</title>
        <authorList>
            <person name="Crits-Christoph A."/>
            <person name="Kang S.C."/>
            <person name="Lee H."/>
            <person name="Ostrov N."/>
        </authorList>
    </citation>
    <scope>NUCLEOTIDE SEQUENCE [LARGE SCALE GENOMIC DNA]</scope>
    <source>
        <strain evidence="2 4">ATCC 23090</strain>
    </source>
</reference>
<dbReference type="RefSeq" id="WP_072366521.1">
    <property type="nucleotide sequence ID" value="NZ_CP139972.1"/>
</dbReference>
<proteinExistence type="predicted"/>
<dbReference type="Proteomes" id="UP000183788">
    <property type="component" value="Unassembled WGS sequence"/>
</dbReference>
<dbReference type="Proteomes" id="UP001326715">
    <property type="component" value="Chromosome"/>
</dbReference>
<reference evidence="1 3" key="1">
    <citation type="submission" date="2016-11" db="EMBL/GenBank/DDBJ databases">
        <authorList>
            <person name="Jaros S."/>
            <person name="Januszkiewicz K."/>
            <person name="Wedrychowicz H."/>
        </authorList>
    </citation>
    <scope>NUCLEOTIDE SEQUENCE [LARGE SCALE GENOMIC DNA]</scope>
    <source>
        <strain evidence="1 3">DSM 784</strain>
    </source>
</reference>
<evidence type="ECO:0000313" key="2">
    <source>
        <dbReference type="EMBL" id="WQG88273.1"/>
    </source>
</evidence>
<dbReference type="EMBL" id="FPIZ01000046">
    <property type="protein sequence ID" value="SFW90184.1"/>
    <property type="molecule type" value="Genomic_DNA"/>
</dbReference>
<gene>
    <name evidence="1" type="ORF">SAMN05661012_06567</name>
    <name evidence="2" type="ORF">SR876_25430</name>
</gene>
<protein>
    <submittedName>
        <fullName evidence="1">Uncharacterized protein</fullName>
    </submittedName>
</protein>
<dbReference type="AlphaFoldDB" id="A0A1K1T0Q3"/>
<sequence length="83" mass="8787">MKKANIILSAIGLLSVIGGALAFKAQHRFSGTLFCYTTVGNISGVFAPVLTTRYTTTSPKGTLFCTVPEGTNTYKRIQVAASN</sequence>
<name>A0A1K1T0Q3_9BACT</name>
<evidence type="ECO:0000313" key="3">
    <source>
        <dbReference type="Proteomes" id="UP000183788"/>
    </source>
</evidence>
<accession>A0A1K1T0Q3</accession>